<evidence type="ECO:0000256" key="2">
    <source>
        <dbReference type="ARBA" id="ARBA00022490"/>
    </source>
</evidence>
<dbReference type="RefSeq" id="WP_034774960.1">
    <property type="nucleotide sequence ID" value="NZ_JPER01000001.1"/>
</dbReference>
<dbReference type="FunFam" id="3.10.20.590:FF:000001">
    <property type="entry name" value="Leucine--tRNA ligase"/>
    <property type="match status" value="1"/>
</dbReference>
<proteinExistence type="inferred from homology"/>
<dbReference type="PANTHER" id="PTHR43740:SF2">
    <property type="entry name" value="LEUCINE--TRNA LIGASE, MITOCHONDRIAL"/>
    <property type="match status" value="1"/>
</dbReference>
<dbReference type="InterPro" id="IPR015413">
    <property type="entry name" value="Methionyl/Leucyl_tRNA_Synth"/>
</dbReference>
<dbReference type="FunFam" id="3.40.50.620:FF:000395">
    <property type="entry name" value="Leucine--tRNA ligase"/>
    <property type="match status" value="1"/>
</dbReference>
<dbReference type="HAMAP" id="MF_00049_B">
    <property type="entry name" value="Leu_tRNA_synth_B"/>
    <property type="match status" value="1"/>
</dbReference>
<dbReference type="Pfam" id="PF13603">
    <property type="entry name" value="tRNA-synt_1_2"/>
    <property type="match status" value="1"/>
</dbReference>
<dbReference type="InterPro" id="IPR013155">
    <property type="entry name" value="M/V/L/I-tRNA-synth_anticd-bd"/>
</dbReference>
<dbReference type="PROSITE" id="PS00178">
    <property type="entry name" value="AA_TRNA_LIGASE_I"/>
    <property type="match status" value="1"/>
</dbReference>
<dbReference type="GO" id="GO:0004823">
    <property type="term" value="F:leucine-tRNA ligase activity"/>
    <property type="evidence" value="ECO:0007669"/>
    <property type="project" value="UniProtKB-UniRule"/>
</dbReference>
<feature type="domain" description="Leucyl-tRNA synthetase editing" evidence="15">
    <location>
        <begin position="221"/>
        <end position="402"/>
    </location>
</feature>
<evidence type="ECO:0000259" key="14">
    <source>
        <dbReference type="Pfam" id="PF09334"/>
    </source>
</evidence>
<dbReference type="Pfam" id="PF00133">
    <property type="entry name" value="tRNA-synt_1"/>
    <property type="match status" value="2"/>
</dbReference>
<dbReference type="CDD" id="cd07958">
    <property type="entry name" value="Anticodon_Ia_Leu_BEm"/>
    <property type="match status" value="1"/>
</dbReference>
<reference evidence="16 17" key="1">
    <citation type="submission" date="2014-06" db="EMBL/GenBank/DDBJ databases">
        <title>The draft genome sequence of Idiomarina salinarum ISL-52.</title>
        <authorList>
            <person name="Du J."/>
            <person name="Shao Z."/>
        </authorList>
    </citation>
    <scope>NUCLEOTIDE SEQUENCE [LARGE SCALE GENOMIC DNA]</scope>
    <source>
        <strain evidence="16 17">ISL-52</strain>
    </source>
</reference>
<keyword evidence="4 9" id="KW-0547">Nucleotide-binding</keyword>
<evidence type="ECO:0000259" key="12">
    <source>
        <dbReference type="Pfam" id="PF00133"/>
    </source>
</evidence>
<comment type="catalytic activity">
    <reaction evidence="8 9">
        <text>tRNA(Leu) + L-leucine + ATP = L-leucyl-tRNA(Leu) + AMP + diphosphate</text>
        <dbReference type="Rhea" id="RHEA:11688"/>
        <dbReference type="Rhea" id="RHEA-COMP:9613"/>
        <dbReference type="Rhea" id="RHEA-COMP:9622"/>
        <dbReference type="ChEBI" id="CHEBI:30616"/>
        <dbReference type="ChEBI" id="CHEBI:33019"/>
        <dbReference type="ChEBI" id="CHEBI:57427"/>
        <dbReference type="ChEBI" id="CHEBI:78442"/>
        <dbReference type="ChEBI" id="CHEBI:78494"/>
        <dbReference type="ChEBI" id="CHEBI:456215"/>
        <dbReference type="EC" id="6.1.1.4"/>
    </reaction>
</comment>
<feature type="domain" description="Methionyl/Valyl/Leucyl/Isoleucyl-tRNA synthetase anticodon-binding" evidence="13">
    <location>
        <begin position="703"/>
        <end position="826"/>
    </location>
</feature>
<feature type="domain" description="Aminoacyl-tRNA synthetase class Ia" evidence="12">
    <location>
        <begin position="416"/>
        <end position="571"/>
    </location>
</feature>
<dbReference type="Pfam" id="PF08264">
    <property type="entry name" value="Anticodon_1"/>
    <property type="match status" value="1"/>
</dbReference>
<keyword evidence="17" id="KW-1185">Reference proteome</keyword>
<dbReference type="CDD" id="cd00812">
    <property type="entry name" value="LeuRS_core"/>
    <property type="match status" value="1"/>
</dbReference>
<dbReference type="InterPro" id="IPR014729">
    <property type="entry name" value="Rossmann-like_a/b/a_fold"/>
</dbReference>
<evidence type="ECO:0000256" key="9">
    <source>
        <dbReference type="HAMAP-Rule" id="MF_00049"/>
    </source>
</evidence>
<keyword evidence="6 9" id="KW-0648">Protein biosynthesis</keyword>
<name>A0A094IWQ7_9GAMM</name>
<sequence>MQDHYDPAAIEAAAQQRWENDNVFAVSERPDQEKFYCLSMFPYPSGKLHMGHVRNYTLGDVVARYQRMQGKNVLQPMGWDAFGLPAENAAIQHKTAPAKWTYQNIDYMRDQLKSLGFSYDWSREIATCKPDYYRWEQWFFTKLFDKGLVYKKNATVNWDPVDQTVLANEQVIDGRGWRSGAKVEQKEIPQWFIKITAYADELLDDLEQLEGWPEQVKTMQRNWIGRSEGVEIDFSVADQADPLTVYTTRPDTLYGVTYMAVAAQHPLARQAAQSNPELAAFIESIKSAKMAEADLATIEKKGMDTGVRATHPLTGEQIPVWVANFVLMDYGSGAVMAVPAHDQRDWEFATTYKLPIEPVIAPHSGEGDISSSAITEKGITINSGPYTGLSSEDAFNAIAAALEKQGIGRRQVNYRLRDWGVSRQRYWGTPIPMLKLADGSSVPVPEDQLPVILPEDVVMDGTTSPIKADPQWRQTSYQGQPAEHETDTFDTFMESSWYYARYCSANYHDGMLDPEQANYWLPVDQYIGGIEHAILHLLYARFFHKLLRDAGLVNLDEPFKRLLTQGMVLADTYYREDAKGVTTWYSPLDVDIQRDEKGKIVSAVLRSDGQPVNYGGMTKMSKSKNNGIDPQLMIDKYGADTVRLFMMFAAPPEATLEWSDSGVEGAQRFLRRVWRLVADFVEVSDQPRADNWRELTTEQEDLRRDVHRTIQKVTDDMGRRQHFNTAIAAIMELLNKLQKAPLASAADRALMAEALDAVVLMLAPVTPHLSEALWQALGHTSDCNFADWPGYDEQALVESSVLIVVQVNGKVRGKLTVPADASEETVIKAALEDENVTRFTADKTIRKQIYVPGKLVNIVAN</sequence>
<dbReference type="SUPFAM" id="SSF50677">
    <property type="entry name" value="ValRS/IleRS/LeuRS editing domain"/>
    <property type="match status" value="1"/>
</dbReference>
<dbReference type="FunFam" id="3.90.740.10:FF:000012">
    <property type="entry name" value="Leucine--tRNA ligase"/>
    <property type="match status" value="1"/>
</dbReference>
<dbReference type="SUPFAM" id="SSF52374">
    <property type="entry name" value="Nucleotidylyl transferase"/>
    <property type="match status" value="1"/>
</dbReference>
<comment type="subcellular location">
    <subcellularLocation>
        <location evidence="9">Cytoplasm</location>
    </subcellularLocation>
</comment>
<evidence type="ECO:0000256" key="11">
    <source>
        <dbReference type="SAM" id="MobiDB-lite"/>
    </source>
</evidence>
<evidence type="ECO:0000256" key="10">
    <source>
        <dbReference type="RuleBase" id="RU363035"/>
    </source>
</evidence>
<organism evidence="16 17">
    <name type="scientific">Pseudidiomarina salinarum</name>
    <dbReference type="NCBI Taxonomy" id="435908"/>
    <lineage>
        <taxon>Bacteria</taxon>
        <taxon>Pseudomonadati</taxon>
        <taxon>Pseudomonadota</taxon>
        <taxon>Gammaproteobacteria</taxon>
        <taxon>Alteromonadales</taxon>
        <taxon>Idiomarinaceae</taxon>
        <taxon>Pseudidiomarina</taxon>
    </lineage>
</organism>
<dbReference type="OrthoDB" id="9810365at2"/>
<keyword evidence="7 9" id="KW-0030">Aminoacyl-tRNA synthetase</keyword>
<evidence type="ECO:0000256" key="6">
    <source>
        <dbReference type="ARBA" id="ARBA00022917"/>
    </source>
</evidence>
<feature type="short sequence motif" description="'KMSKS' region" evidence="9">
    <location>
        <begin position="619"/>
        <end position="623"/>
    </location>
</feature>
<dbReference type="GO" id="GO:0005829">
    <property type="term" value="C:cytosol"/>
    <property type="evidence" value="ECO:0007669"/>
    <property type="project" value="TreeGrafter"/>
</dbReference>
<dbReference type="InterPro" id="IPR001412">
    <property type="entry name" value="aa-tRNA-synth_I_CS"/>
</dbReference>
<dbReference type="PANTHER" id="PTHR43740">
    <property type="entry name" value="LEUCYL-TRNA SYNTHETASE"/>
    <property type="match status" value="1"/>
</dbReference>
<dbReference type="PRINTS" id="PR00985">
    <property type="entry name" value="TRNASYNTHLEU"/>
</dbReference>
<feature type="short sequence motif" description="'HIGH' region" evidence="9">
    <location>
        <begin position="42"/>
        <end position="52"/>
    </location>
</feature>
<evidence type="ECO:0000256" key="1">
    <source>
        <dbReference type="ARBA" id="ARBA00005594"/>
    </source>
</evidence>
<dbReference type="GO" id="GO:0005524">
    <property type="term" value="F:ATP binding"/>
    <property type="evidence" value="ECO:0007669"/>
    <property type="project" value="UniProtKB-UniRule"/>
</dbReference>
<dbReference type="InterPro" id="IPR002300">
    <property type="entry name" value="aa-tRNA-synth_Ia"/>
</dbReference>
<gene>
    <name evidence="9 16" type="primary">leuS</name>
    <name evidence="16" type="ORF">IDSA_02255</name>
</gene>
<evidence type="ECO:0000256" key="8">
    <source>
        <dbReference type="ARBA" id="ARBA00047469"/>
    </source>
</evidence>
<keyword evidence="2 9" id="KW-0963">Cytoplasm</keyword>
<accession>A0A094IWQ7</accession>
<dbReference type="SUPFAM" id="SSF47323">
    <property type="entry name" value="Anticodon-binding domain of a subclass of class I aminoacyl-tRNA synthetases"/>
    <property type="match status" value="1"/>
</dbReference>
<comment type="caution">
    <text evidence="16">The sequence shown here is derived from an EMBL/GenBank/DDBJ whole genome shotgun (WGS) entry which is preliminary data.</text>
</comment>
<dbReference type="InterPro" id="IPR009008">
    <property type="entry name" value="Val/Leu/Ile-tRNA-synth_edit"/>
</dbReference>
<protein>
    <recommendedName>
        <fullName evidence="9">Leucine--tRNA ligase</fullName>
        <ecNumber evidence="9">6.1.1.4</ecNumber>
    </recommendedName>
    <alternativeName>
        <fullName evidence="9">Leucyl-tRNA synthetase</fullName>
        <shortName evidence="9">LeuRS</shortName>
    </alternativeName>
</protein>
<evidence type="ECO:0000256" key="7">
    <source>
        <dbReference type="ARBA" id="ARBA00023146"/>
    </source>
</evidence>
<dbReference type="GO" id="GO:0006429">
    <property type="term" value="P:leucyl-tRNA aminoacylation"/>
    <property type="evidence" value="ECO:0007669"/>
    <property type="project" value="UniProtKB-UniRule"/>
</dbReference>
<keyword evidence="3 9" id="KW-0436">Ligase</keyword>
<comment type="similarity">
    <text evidence="1 9 10">Belongs to the class-I aminoacyl-tRNA synthetase family.</text>
</comment>
<dbReference type="eggNOG" id="COG0495">
    <property type="taxonomic scope" value="Bacteria"/>
</dbReference>
<dbReference type="InterPro" id="IPR009080">
    <property type="entry name" value="tRNAsynth_Ia_anticodon-bd"/>
</dbReference>
<evidence type="ECO:0000256" key="4">
    <source>
        <dbReference type="ARBA" id="ARBA00022741"/>
    </source>
</evidence>
<dbReference type="EC" id="6.1.1.4" evidence="9"/>
<evidence type="ECO:0000259" key="15">
    <source>
        <dbReference type="Pfam" id="PF13603"/>
    </source>
</evidence>
<dbReference type="FunFam" id="2.20.28.290:FF:000001">
    <property type="entry name" value="Leucine--tRNA ligase"/>
    <property type="match status" value="1"/>
</dbReference>
<feature type="domain" description="Aminoacyl-tRNA synthetase class Ia" evidence="12">
    <location>
        <begin position="618"/>
        <end position="656"/>
    </location>
</feature>
<dbReference type="Proteomes" id="UP000054363">
    <property type="component" value="Unassembled WGS sequence"/>
</dbReference>
<dbReference type="AlphaFoldDB" id="A0A094IWQ7"/>
<dbReference type="Gene3D" id="1.10.730.10">
    <property type="entry name" value="Isoleucyl-tRNA Synthetase, Domain 1"/>
    <property type="match status" value="1"/>
</dbReference>
<feature type="domain" description="Methionyl/Leucyl tRNA synthetase" evidence="14">
    <location>
        <begin position="39"/>
        <end position="171"/>
    </location>
</feature>
<dbReference type="GO" id="GO:0002161">
    <property type="term" value="F:aminoacyl-tRNA deacylase activity"/>
    <property type="evidence" value="ECO:0007669"/>
    <property type="project" value="InterPro"/>
</dbReference>
<dbReference type="Gene3D" id="2.20.28.290">
    <property type="match status" value="1"/>
</dbReference>
<evidence type="ECO:0000313" key="17">
    <source>
        <dbReference type="Proteomes" id="UP000054363"/>
    </source>
</evidence>
<evidence type="ECO:0000259" key="13">
    <source>
        <dbReference type="Pfam" id="PF08264"/>
    </source>
</evidence>
<dbReference type="NCBIfam" id="TIGR00396">
    <property type="entry name" value="leuS_bact"/>
    <property type="match status" value="1"/>
</dbReference>
<dbReference type="STRING" id="435908.IDSA_02255"/>
<dbReference type="FunFam" id="3.40.50.620:FF:000124">
    <property type="entry name" value="Leucine--tRNA ligase"/>
    <property type="match status" value="1"/>
</dbReference>
<dbReference type="FunFam" id="1.10.730.10:FF:000011">
    <property type="entry name" value="Leucine--tRNA ligase chloroplastic/mitochondrial"/>
    <property type="match status" value="1"/>
</dbReference>
<feature type="region of interest" description="Disordered" evidence="11">
    <location>
        <begin position="463"/>
        <end position="485"/>
    </location>
</feature>
<feature type="binding site" evidence="9">
    <location>
        <position position="622"/>
    </location>
    <ligand>
        <name>ATP</name>
        <dbReference type="ChEBI" id="CHEBI:30616"/>
    </ligand>
</feature>
<dbReference type="InterPro" id="IPR002302">
    <property type="entry name" value="Leu-tRNA-ligase"/>
</dbReference>
<evidence type="ECO:0000256" key="3">
    <source>
        <dbReference type="ARBA" id="ARBA00022598"/>
    </source>
</evidence>
<dbReference type="InterPro" id="IPR025709">
    <property type="entry name" value="Leu_tRNA-synth_edit"/>
</dbReference>
<dbReference type="EMBL" id="JPER01000001">
    <property type="protein sequence ID" value="KFZ31552.1"/>
    <property type="molecule type" value="Genomic_DNA"/>
</dbReference>
<evidence type="ECO:0000313" key="16">
    <source>
        <dbReference type="EMBL" id="KFZ31552.1"/>
    </source>
</evidence>
<evidence type="ECO:0000256" key="5">
    <source>
        <dbReference type="ARBA" id="ARBA00022840"/>
    </source>
</evidence>
<keyword evidence="5 9" id="KW-0067">ATP-binding</keyword>
<dbReference type="Pfam" id="PF09334">
    <property type="entry name" value="tRNA-synt_1g"/>
    <property type="match status" value="1"/>
</dbReference>
<dbReference type="Gene3D" id="3.40.50.620">
    <property type="entry name" value="HUPs"/>
    <property type="match status" value="2"/>
</dbReference>
<dbReference type="Gene3D" id="3.10.20.590">
    <property type="match status" value="1"/>
</dbReference>